<keyword evidence="3" id="KW-1185">Reference proteome</keyword>
<name>A0A1R2ARV5_9CILI</name>
<dbReference type="EMBL" id="MPUH01001538">
    <property type="protein sequence ID" value="OMJ67247.1"/>
    <property type="molecule type" value="Genomic_DNA"/>
</dbReference>
<accession>A0A1R2ARV5</accession>
<evidence type="ECO:0000313" key="2">
    <source>
        <dbReference type="EMBL" id="OMJ67247.1"/>
    </source>
</evidence>
<gene>
    <name evidence="2" type="ORF">SteCoe_35650</name>
</gene>
<dbReference type="Proteomes" id="UP000187209">
    <property type="component" value="Unassembled WGS sequence"/>
</dbReference>
<organism evidence="2 3">
    <name type="scientific">Stentor coeruleus</name>
    <dbReference type="NCBI Taxonomy" id="5963"/>
    <lineage>
        <taxon>Eukaryota</taxon>
        <taxon>Sar</taxon>
        <taxon>Alveolata</taxon>
        <taxon>Ciliophora</taxon>
        <taxon>Postciliodesmatophora</taxon>
        <taxon>Heterotrichea</taxon>
        <taxon>Heterotrichida</taxon>
        <taxon>Stentoridae</taxon>
        <taxon>Stentor</taxon>
    </lineage>
</organism>
<evidence type="ECO:0000256" key="1">
    <source>
        <dbReference type="SAM" id="MobiDB-lite"/>
    </source>
</evidence>
<feature type="region of interest" description="Disordered" evidence="1">
    <location>
        <begin position="1"/>
        <end position="24"/>
    </location>
</feature>
<evidence type="ECO:0000313" key="3">
    <source>
        <dbReference type="Proteomes" id="UP000187209"/>
    </source>
</evidence>
<sequence>MIDDRDRKTSIDSHSDSKNSHLHITNYADNEMEGYKIKKYKSKKSMRLYKVLSALDIDKIEKPDEIKKMGSCSNSIGQGSGLLHEGSDECSTPILDLPEFKNRDLILKARTIFAANSASENHRCEVF</sequence>
<protein>
    <submittedName>
        <fullName evidence="2">Uncharacterized protein</fullName>
    </submittedName>
</protein>
<reference evidence="2 3" key="1">
    <citation type="submission" date="2016-11" db="EMBL/GenBank/DDBJ databases">
        <title>The macronuclear genome of Stentor coeruleus: a giant cell with tiny introns.</title>
        <authorList>
            <person name="Slabodnick M."/>
            <person name="Ruby J.G."/>
            <person name="Reiff S.B."/>
            <person name="Swart E.C."/>
            <person name="Gosai S."/>
            <person name="Prabakaran S."/>
            <person name="Witkowska E."/>
            <person name="Larue G.E."/>
            <person name="Fisher S."/>
            <person name="Freeman R.M."/>
            <person name="Gunawardena J."/>
            <person name="Chu W."/>
            <person name="Stover N.A."/>
            <person name="Gregory B.D."/>
            <person name="Nowacki M."/>
            <person name="Derisi J."/>
            <person name="Roy S.W."/>
            <person name="Marshall W.F."/>
            <person name="Sood P."/>
        </authorList>
    </citation>
    <scope>NUCLEOTIDE SEQUENCE [LARGE SCALE GENOMIC DNA]</scope>
    <source>
        <strain evidence="2">WM001</strain>
    </source>
</reference>
<dbReference type="AlphaFoldDB" id="A0A1R2ARV5"/>
<feature type="compositionally biased region" description="Basic and acidic residues" evidence="1">
    <location>
        <begin position="1"/>
        <end position="19"/>
    </location>
</feature>
<comment type="caution">
    <text evidence="2">The sequence shown here is derived from an EMBL/GenBank/DDBJ whole genome shotgun (WGS) entry which is preliminary data.</text>
</comment>
<proteinExistence type="predicted"/>